<evidence type="ECO:0000313" key="1">
    <source>
        <dbReference type="EMBL" id="PBJ92244.1"/>
    </source>
</evidence>
<dbReference type="Proteomes" id="UP000218102">
    <property type="component" value="Unassembled WGS sequence"/>
</dbReference>
<gene>
    <name evidence="1" type="ORF">CMV24_28205</name>
</gene>
<organism evidence="1 2">
    <name type="scientific">Pseudomonas plecoglossicida</name>
    <dbReference type="NCBI Taxonomy" id="70775"/>
    <lineage>
        <taxon>Bacteria</taxon>
        <taxon>Pseudomonadati</taxon>
        <taxon>Pseudomonadota</taxon>
        <taxon>Gammaproteobacteria</taxon>
        <taxon>Pseudomonadales</taxon>
        <taxon>Pseudomonadaceae</taxon>
        <taxon>Pseudomonas</taxon>
    </lineage>
</organism>
<dbReference type="RefSeq" id="WP_054894518.1">
    <property type="nucleotide sequence ID" value="NZ_NTME01000057.1"/>
</dbReference>
<comment type="caution">
    <text evidence="1">The sequence shown here is derived from an EMBL/GenBank/DDBJ whole genome shotgun (WGS) entry which is preliminary data.</text>
</comment>
<dbReference type="AlphaFoldDB" id="A0A2A3LWW8"/>
<accession>A0A2A3LWW8</accession>
<reference evidence="1 2" key="1">
    <citation type="submission" date="2017-09" db="EMBL/GenBank/DDBJ databases">
        <authorList>
            <person name="Ehlers B."/>
            <person name="Leendertz F.H."/>
        </authorList>
    </citation>
    <scope>NUCLEOTIDE SEQUENCE [LARGE SCALE GENOMIC DNA]</scope>
    <source>
        <strain evidence="1 2">DJ-1</strain>
    </source>
</reference>
<protein>
    <submittedName>
        <fullName evidence="1">Uncharacterized protein</fullName>
    </submittedName>
</protein>
<proteinExistence type="predicted"/>
<evidence type="ECO:0000313" key="2">
    <source>
        <dbReference type="Proteomes" id="UP000218102"/>
    </source>
</evidence>
<name>A0A2A3LWW8_PSEDL</name>
<sequence length="110" mass="12937">MQYKVNYQLGDKKREAIMAQIELDECRNHCEVIEAVDRSCQQTSASVSPSEIQEDDGWTEFSYGGKRWSFDSDQLAQWDEELKYFDFLDYHLLINPTIESVTAFIHRQGY</sequence>
<dbReference type="EMBL" id="NTME01000057">
    <property type="protein sequence ID" value="PBJ92244.1"/>
    <property type="molecule type" value="Genomic_DNA"/>
</dbReference>